<dbReference type="KEGG" id="fsm:CCS41_14255"/>
<reference evidence="1 2" key="1">
    <citation type="submission" date="2017-05" db="EMBL/GenBank/DDBJ databases">
        <title>Genome sequence of Candidatus Fukatsuia symbiotica and Candidatus Hamiltonella defensa from Acyrthosiphon pisum strain 5D.</title>
        <authorList>
            <person name="Patel V.A."/>
            <person name="Chevignon G."/>
            <person name="Russell J.A."/>
            <person name="Oliver K.M."/>
        </authorList>
    </citation>
    <scope>NUCLEOTIDE SEQUENCE [LARGE SCALE GENOMIC DNA]</scope>
    <source>
        <strain evidence="1 2">5D</strain>
        <plasmid evidence="2">p5d_fsymbiotica-1</plasmid>
    </source>
</reference>
<keyword evidence="2" id="KW-1185">Reference proteome</keyword>
<dbReference type="EMBL" id="CP021660">
    <property type="protein sequence ID" value="AWK15578.1"/>
    <property type="molecule type" value="Genomic_DNA"/>
</dbReference>
<proteinExistence type="predicted"/>
<dbReference type="AlphaFoldDB" id="A0A2U8I929"/>
<gene>
    <name evidence="1" type="ORF">CCS41_14255</name>
</gene>
<organism evidence="1 2">
    <name type="scientific">Candidatus Fukatsuia symbiotica</name>
    <dbReference type="NCBI Taxonomy" id="1878942"/>
    <lineage>
        <taxon>Bacteria</taxon>
        <taxon>Pseudomonadati</taxon>
        <taxon>Pseudomonadota</taxon>
        <taxon>Gammaproteobacteria</taxon>
        <taxon>Enterobacterales</taxon>
        <taxon>Yersiniaceae</taxon>
        <taxon>Candidatus Fukatsuia</taxon>
    </lineage>
</organism>
<protein>
    <recommendedName>
        <fullName evidence="3">CopG family transcriptional regulator</fullName>
    </recommendedName>
</protein>
<evidence type="ECO:0008006" key="3">
    <source>
        <dbReference type="Google" id="ProtNLM"/>
    </source>
</evidence>
<dbReference type="Proteomes" id="UP000261875">
    <property type="component" value="Plasmid p5D_Fsymbiotica-1"/>
</dbReference>
<evidence type="ECO:0000313" key="2">
    <source>
        <dbReference type="Proteomes" id="UP000261875"/>
    </source>
</evidence>
<evidence type="ECO:0000313" key="1">
    <source>
        <dbReference type="EMBL" id="AWK15578.1"/>
    </source>
</evidence>
<geneLocation type="plasmid" evidence="2">
    <name>p5d_fsymbiotica-1</name>
</geneLocation>
<keyword evidence="1" id="KW-0614">Plasmid</keyword>
<name>A0A2U8I929_9GAMM</name>
<sequence>MALKKPHQRNNVTTADAEALANRLADRPYGEEKLVYATQDLFARTTISLPQCLLREIEDRALSNKRAGIEPKNVSALIREALNSYLLVK</sequence>
<dbReference type="RefSeq" id="WP_119797887.1">
    <property type="nucleotide sequence ID" value="NZ_CP021660.1"/>
</dbReference>
<accession>A0A2U8I929</accession>
<dbReference type="OrthoDB" id="6505050at2"/>